<proteinExistence type="predicted"/>
<feature type="region of interest" description="Disordered" evidence="1">
    <location>
        <begin position="72"/>
        <end position="104"/>
    </location>
</feature>
<comment type="caution">
    <text evidence="2">The sequence shown here is derived from an EMBL/GenBank/DDBJ whole genome shotgun (WGS) entry which is preliminary data.</text>
</comment>
<name>X8CEW1_MYCIT</name>
<feature type="compositionally biased region" description="Low complexity" evidence="1">
    <location>
        <begin position="86"/>
        <end position="103"/>
    </location>
</feature>
<accession>X8CEW1</accession>
<reference evidence="2 3" key="1">
    <citation type="submission" date="2013-12" db="EMBL/GenBank/DDBJ databases">
        <authorList>
            <person name="Zelazny A."/>
            <person name="Olivier K."/>
            <person name="Holland S."/>
            <person name="Lenaerts A."/>
            <person name="Ordway D."/>
            <person name="DeGroote M.A."/>
            <person name="Parker T."/>
            <person name="Sizemore C."/>
            <person name="Tallon L.J."/>
            <person name="Sadzewicz L.K."/>
            <person name="Sengamalay N."/>
            <person name="Fraser C.M."/>
            <person name="Hine E."/>
            <person name="Shefchek K.A."/>
            <person name="Das S.P."/>
            <person name="Tettelin H."/>
        </authorList>
    </citation>
    <scope>NUCLEOTIDE SEQUENCE [LARGE SCALE GENOMIC DNA]</scope>
    <source>
        <strain evidence="2 3">1956</strain>
    </source>
</reference>
<evidence type="ECO:0000256" key="1">
    <source>
        <dbReference type="SAM" id="MobiDB-lite"/>
    </source>
</evidence>
<organism evidence="2 3">
    <name type="scientific">Mycobacterium intracellulare 1956</name>
    <dbReference type="NCBI Taxonomy" id="1299331"/>
    <lineage>
        <taxon>Bacteria</taxon>
        <taxon>Bacillati</taxon>
        <taxon>Actinomycetota</taxon>
        <taxon>Actinomycetes</taxon>
        <taxon>Mycobacteriales</taxon>
        <taxon>Mycobacteriaceae</taxon>
        <taxon>Mycobacterium</taxon>
        <taxon>Mycobacterium avium complex (MAC)</taxon>
    </lineage>
</organism>
<protein>
    <submittedName>
        <fullName evidence="2">Uncharacterized protein</fullName>
    </submittedName>
</protein>
<dbReference type="Proteomes" id="UP000020825">
    <property type="component" value="Unassembled WGS sequence"/>
</dbReference>
<dbReference type="EMBL" id="JAOG01000002">
    <property type="protein sequence ID" value="EUA54927.1"/>
    <property type="molecule type" value="Genomic_DNA"/>
</dbReference>
<evidence type="ECO:0000313" key="3">
    <source>
        <dbReference type="Proteomes" id="UP000020825"/>
    </source>
</evidence>
<sequence>MRAARVSDVNALAVVDIDDRHPVTVEIGPVQRTVIDCQPAALIETQDQMRARDARIGDLHVGLRVASDDHFVSGREGSLGPVVPNGQQRRGGSSHHSSIGSRRPCFYGIRL</sequence>
<evidence type="ECO:0000313" key="2">
    <source>
        <dbReference type="EMBL" id="EUA54927.1"/>
    </source>
</evidence>
<dbReference type="PATRIC" id="fig|1299331.3.peg.3000"/>
<gene>
    <name evidence="2" type="ORF">I550_3077</name>
</gene>
<dbReference type="AlphaFoldDB" id="X8CEW1"/>